<feature type="region of interest" description="Disordered" evidence="1">
    <location>
        <begin position="64"/>
        <end position="86"/>
    </location>
</feature>
<accession>A0A976N0E0</accession>
<sequence length="144" mass="15437">MSIYDIDKTIGNFVNNVTGQTASQEFNSQEAQKQRDWEEQMSNTAYQRSVEDMKAAGINPALAATSGMSGASTPSGSSASGSSGGSGIMSSIISSAVQLAVGLKGTSKGTEASNNALRMFDDYYYQHIKYGETNSAKKNWEWKH</sequence>
<proteinExistence type="predicted"/>
<feature type="compositionally biased region" description="Low complexity" evidence="1">
    <location>
        <begin position="64"/>
        <end position="81"/>
    </location>
</feature>
<name>A0A976N0E0_9VIRU</name>
<protein>
    <submittedName>
        <fullName evidence="2">DNA pilot protein</fullName>
    </submittedName>
</protein>
<reference evidence="2" key="1">
    <citation type="submission" date="2022-02" db="EMBL/GenBank/DDBJ databases">
        <title>Towards deciphering the DNA virus diversity associated with rodent species in the families Cricetidae and Heteromyidae.</title>
        <authorList>
            <person name="Lund M."/>
            <person name="Larsen B.B."/>
            <person name="Gryseels S."/>
            <person name="Kraberger S."/>
            <person name="Rowsey D.M."/>
            <person name="Steger L."/>
            <person name="Yule K.M."/>
            <person name="Upham N.S."/>
            <person name="Worobey M."/>
            <person name="Van Doorslaer K."/>
            <person name="Varsani A."/>
        </authorList>
    </citation>
    <scope>NUCLEOTIDE SEQUENCE</scope>
    <source>
        <strain evidence="2">NeonRodF8_36</strain>
    </source>
</reference>
<evidence type="ECO:0000256" key="1">
    <source>
        <dbReference type="SAM" id="MobiDB-lite"/>
    </source>
</evidence>
<dbReference type="EMBL" id="OM869640">
    <property type="protein sequence ID" value="UPW36493.1"/>
    <property type="molecule type" value="Genomic_DNA"/>
</dbReference>
<evidence type="ECO:0000313" key="2">
    <source>
        <dbReference type="EMBL" id="UPW36493.1"/>
    </source>
</evidence>
<organism evidence="2">
    <name type="scientific">Peromfec virus RodF8_36</name>
    <dbReference type="NCBI Taxonomy" id="2929371"/>
    <lineage>
        <taxon>Viruses</taxon>
        <taxon>Monodnaviria</taxon>
        <taxon>Sangervirae</taxon>
        <taxon>Phixviricota</taxon>
        <taxon>Malgrandaviricetes</taxon>
        <taxon>Petitvirales</taxon>
        <taxon>Microviridae</taxon>
    </lineage>
</organism>